<dbReference type="FunFam" id="3.40.50.300:FF:000375">
    <property type="entry name" value="Putative ATP-dependent RNA helicase DHX30"/>
    <property type="match status" value="1"/>
</dbReference>
<comment type="similarity">
    <text evidence="3">Belongs to the DEAD box helicase family. DEAH subfamily.</text>
</comment>
<comment type="catalytic activity">
    <reaction evidence="16">
        <text>ATP + H2O = ADP + phosphate + H(+)</text>
        <dbReference type="Rhea" id="RHEA:13065"/>
        <dbReference type="ChEBI" id="CHEBI:15377"/>
        <dbReference type="ChEBI" id="CHEBI:15378"/>
        <dbReference type="ChEBI" id="CHEBI:30616"/>
        <dbReference type="ChEBI" id="CHEBI:43474"/>
        <dbReference type="ChEBI" id="CHEBI:456216"/>
        <dbReference type="EC" id="3.6.4.13"/>
    </reaction>
</comment>
<dbReference type="InParanoid" id="A0A6P7L289"/>
<evidence type="ECO:0000256" key="13">
    <source>
        <dbReference type="ARBA" id="ARBA00023271"/>
    </source>
</evidence>
<dbReference type="Pfam" id="PF21010">
    <property type="entry name" value="HA2_C"/>
    <property type="match status" value="1"/>
</dbReference>
<organism evidence="20 21">
    <name type="scientific">Betta splendens</name>
    <name type="common">Siamese fighting fish</name>
    <dbReference type="NCBI Taxonomy" id="158456"/>
    <lineage>
        <taxon>Eukaryota</taxon>
        <taxon>Metazoa</taxon>
        <taxon>Chordata</taxon>
        <taxon>Craniata</taxon>
        <taxon>Vertebrata</taxon>
        <taxon>Euteleostomi</taxon>
        <taxon>Actinopterygii</taxon>
        <taxon>Neopterygii</taxon>
        <taxon>Teleostei</taxon>
        <taxon>Neoteleostei</taxon>
        <taxon>Acanthomorphata</taxon>
        <taxon>Anabantaria</taxon>
        <taxon>Anabantiformes</taxon>
        <taxon>Anabantoidei</taxon>
        <taxon>Osphronemidae</taxon>
        <taxon>Betta</taxon>
    </lineage>
</organism>
<feature type="compositionally biased region" description="Acidic residues" evidence="17">
    <location>
        <begin position="349"/>
        <end position="358"/>
    </location>
</feature>
<dbReference type="GO" id="GO:0042749">
    <property type="term" value="P:regulation of circadian sleep/wake cycle"/>
    <property type="evidence" value="ECO:0007669"/>
    <property type="project" value="Ensembl"/>
</dbReference>
<dbReference type="GO" id="GO:0016787">
    <property type="term" value="F:hydrolase activity"/>
    <property type="evidence" value="ECO:0007669"/>
    <property type="project" value="UniProtKB-KW"/>
</dbReference>
<dbReference type="GO" id="GO:0005524">
    <property type="term" value="F:ATP binding"/>
    <property type="evidence" value="ECO:0007669"/>
    <property type="project" value="UniProtKB-KW"/>
</dbReference>
<dbReference type="PROSITE" id="PS51192">
    <property type="entry name" value="HELICASE_ATP_BIND_1"/>
    <property type="match status" value="1"/>
</dbReference>
<dbReference type="PROSITE" id="PS00690">
    <property type="entry name" value="DEAH_ATP_HELICASE"/>
    <property type="match status" value="1"/>
</dbReference>
<dbReference type="InterPro" id="IPR056755">
    <property type="entry name" value="DSRM_2"/>
</dbReference>
<dbReference type="PANTHER" id="PTHR18934:SF257">
    <property type="entry name" value="ATP-DEPENDENT RNA HELICASE DHX30"/>
    <property type="match status" value="1"/>
</dbReference>
<evidence type="ECO:0000313" key="20">
    <source>
        <dbReference type="Proteomes" id="UP000515150"/>
    </source>
</evidence>
<dbReference type="Gene3D" id="1.20.120.1080">
    <property type="match status" value="1"/>
</dbReference>
<keyword evidence="5" id="KW-0963">Cytoplasm</keyword>
<dbReference type="OrthoDB" id="3363059at2759"/>
<dbReference type="InterPro" id="IPR002464">
    <property type="entry name" value="DNA/RNA_helicase_DEAH_CS"/>
</dbReference>
<evidence type="ECO:0000256" key="9">
    <source>
        <dbReference type="ARBA" id="ARBA00022806"/>
    </source>
</evidence>
<dbReference type="GO" id="GO:0005634">
    <property type="term" value="C:nucleus"/>
    <property type="evidence" value="ECO:0007669"/>
    <property type="project" value="TreeGrafter"/>
</dbReference>
<feature type="domain" description="Helicase ATP-binding" evidence="18">
    <location>
        <begin position="407"/>
        <end position="576"/>
    </location>
</feature>
<proteinExistence type="inferred from homology"/>
<evidence type="ECO:0000256" key="16">
    <source>
        <dbReference type="ARBA" id="ARBA00047984"/>
    </source>
</evidence>
<evidence type="ECO:0000256" key="8">
    <source>
        <dbReference type="ARBA" id="ARBA00022801"/>
    </source>
</evidence>
<evidence type="ECO:0000256" key="15">
    <source>
        <dbReference type="ARBA" id="ARBA00042917"/>
    </source>
</evidence>
<evidence type="ECO:0000256" key="4">
    <source>
        <dbReference type="ARBA" id="ARBA00012552"/>
    </source>
</evidence>
<dbReference type="GO" id="GO:0042254">
    <property type="term" value="P:ribosome biogenesis"/>
    <property type="evidence" value="ECO:0007669"/>
    <property type="project" value="UniProtKB-KW"/>
</dbReference>
<evidence type="ECO:0000256" key="17">
    <source>
        <dbReference type="SAM" id="MobiDB-lite"/>
    </source>
</evidence>
<evidence type="ECO:0000256" key="1">
    <source>
        <dbReference type="ARBA" id="ARBA00004436"/>
    </source>
</evidence>
<accession>A0A6P7L289</accession>
<evidence type="ECO:0000256" key="12">
    <source>
        <dbReference type="ARBA" id="ARBA00023128"/>
    </source>
</evidence>
<evidence type="ECO:0000256" key="5">
    <source>
        <dbReference type="ARBA" id="ARBA00022490"/>
    </source>
</evidence>
<dbReference type="InterPro" id="IPR007502">
    <property type="entry name" value="Helicase-assoc_dom"/>
</dbReference>
<protein>
    <recommendedName>
        <fullName evidence="14">ATP-dependent RNA helicase DHX30</fullName>
        <ecNumber evidence="4">3.6.4.13</ecNumber>
    </recommendedName>
    <alternativeName>
        <fullName evidence="15">DEAH box protein 30</fullName>
    </alternativeName>
</protein>
<evidence type="ECO:0000256" key="7">
    <source>
        <dbReference type="ARBA" id="ARBA00022741"/>
    </source>
</evidence>
<keyword evidence="6" id="KW-0690">Ribosome biogenesis</keyword>
<dbReference type="CTD" id="22907"/>
<dbReference type="GO" id="GO:0035176">
    <property type="term" value="P:social behavior"/>
    <property type="evidence" value="ECO:0007669"/>
    <property type="project" value="Ensembl"/>
</dbReference>
<dbReference type="GO" id="GO:0002151">
    <property type="term" value="F:G-quadruplex RNA binding"/>
    <property type="evidence" value="ECO:0007669"/>
    <property type="project" value="TreeGrafter"/>
</dbReference>
<dbReference type="Proteomes" id="UP000515150">
    <property type="component" value="Chromosome 17"/>
</dbReference>
<dbReference type="Pfam" id="PF07717">
    <property type="entry name" value="OB_NTP_bind"/>
    <property type="match status" value="1"/>
</dbReference>
<dbReference type="PROSITE" id="PS51194">
    <property type="entry name" value="HELICASE_CTER"/>
    <property type="match status" value="1"/>
</dbReference>
<keyword evidence="20" id="KW-1185">Reference proteome</keyword>
<dbReference type="Pfam" id="PF00271">
    <property type="entry name" value="Helicase_C"/>
    <property type="match status" value="1"/>
</dbReference>
<dbReference type="InterPro" id="IPR014001">
    <property type="entry name" value="Helicase_ATP-bd"/>
</dbReference>
<dbReference type="InterPro" id="IPR027417">
    <property type="entry name" value="P-loop_NTPase"/>
</dbReference>
<dbReference type="GO" id="GO:0042645">
    <property type="term" value="C:mitochondrial nucleoid"/>
    <property type="evidence" value="ECO:0007669"/>
    <property type="project" value="UniProtKB-SubCell"/>
</dbReference>
<keyword evidence="10" id="KW-0067">ATP-binding</keyword>
<dbReference type="Pfam" id="PF24995">
    <property type="entry name" value="DSRM_2"/>
    <property type="match status" value="1"/>
</dbReference>
<gene>
    <name evidence="21" type="primary">dhx30</name>
</gene>
<reference evidence="21" key="1">
    <citation type="submission" date="2025-08" db="UniProtKB">
        <authorList>
            <consortium name="RefSeq"/>
        </authorList>
    </citation>
    <scope>IDENTIFICATION</scope>
</reference>
<keyword evidence="13" id="KW-1135">Mitochondrion nucleoid</keyword>
<dbReference type="RefSeq" id="XP_028988738.1">
    <property type="nucleotide sequence ID" value="XM_029132905.3"/>
</dbReference>
<evidence type="ECO:0000259" key="19">
    <source>
        <dbReference type="PROSITE" id="PS51194"/>
    </source>
</evidence>
<evidence type="ECO:0000256" key="11">
    <source>
        <dbReference type="ARBA" id="ARBA00022884"/>
    </source>
</evidence>
<dbReference type="Gene3D" id="3.40.50.300">
    <property type="entry name" value="P-loop containing nucleotide triphosphate hydrolases"/>
    <property type="match status" value="2"/>
</dbReference>
<dbReference type="SMART" id="SM00487">
    <property type="entry name" value="DEXDc"/>
    <property type="match status" value="1"/>
</dbReference>
<keyword evidence="12" id="KW-0496">Mitochondrion</keyword>
<feature type="domain" description="Helicase C-terminal" evidence="19">
    <location>
        <begin position="626"/>
        <end position="796"/>
    </location>
</feature>
<dbReference type="GO" id="GO:0003724">
    <property type="term" value="F:RNA helicase activity"/>
    <property type="evidence" value="ECO:0007669"/>
    <property type="project" value="UniProtKB-EC"/>
</dbReference>
<comment type="subcellular location">
    <subcellularLocation>
        <location evidence="2">Cytoplasm</location>
    </subcellularLocation>
    <subcellularLocation>
        <location evidence="1">Mitochondrion matrix</location>
        <location evidence="1">Mitochondrion nucleoid</location>
    </subcellularLocation>
</comment>
<evidence type="ECO:0000256" key="10">
    <source>
        <dbReference type="ARBA" id="ARBA00022840"/>
    </source>
</evidence>
<evidence type="ECO:0000259" key="18">
    <source>
        <dbReference type="PROSITE" id="PS51192"/>
    </source>
</evidence>
<dbReference type="InterPro" id="IPR001650">
    <property type="entry name" value="Helicase_C-like"/>
</dbReference>
<evidence type="ECO:0000256" key="14">
    <source>
        <dbReference type="ARBA" id="ARBA00039388"/>
    </source>
</evidence>
<dbReference type="FunFam" id="3.40.50.300:FF:000414">
    <property type="entry name" value="ATP-dependent RNA helicase DHX30 isoform X1"/>
    <property type="match status" value="1"/>
</dbReference>
<dbReference type="FunFam" id="3.30.160.20:FF:000017">
    <property type="entry name" value="ATP-dependent RNA helicase DHX30 isoform X1"/>
    <property type="match status" value="2"/>
</dbReference>
<dbReference type="Pfam" id="PF00270">
    <property type="entry name" value="DEAD"/>
    <property type="match status" value="1"/>
</dbReference>
<dbReference type="Gene3D" id="3.30.160.20">
    <property type="match status" value="2"/>
</dbReference>
<sequence>MALPGLSLVRLSSLCSIKKCLQTGCKTASNWNRGMRWYKTKARSAHGAFSSNKRDSTISNLLKEFPEPKGLLNNTIARSLGVSDLSQLIQYSCTEHAGVKKATVTVMWPCKIEEEGYGSKKSDAERCAAAAVCLKLREMGVIGPGNQLPKRRAERGRGGLHPSLSHDEDDPLTDDVLVSRAEADAQKQCPPSMEDPSKEALSLFPQPKSLLTRVIQAATSSNRITELIQFRTTGGKLKKCQLTLRWPEAMTFTATAHNRVTAERRAAALACVRLKELELLDKNNNPLTHARYHREQVREAGERDRRPLPLEIPEYLQEHVREYLSQYPVAAEVQKLWEEDEAKGAQMSQEDEEEEDLVTDSITGRPYRPLSKPVAQELSAHLRDKWERANPTLSLELPVDAHRQRVVSAVWSSRAVVIAGGTGCGKTTRIPRFLLEESVMHGDGAQCNILVTQPRRISAVSVAHRVAHEMGSALKHSVGYQVRLESRPPEDSGGALLFLTVGVLLKKLQSNPTLKGISHVVVDEVHERDINTDLLLVLLRSCLEENPDLRVVLMSATGDNERLAQYFGGCPVLKVPGFMHPVRDRYLEDVLREMGRAQIRERVETNKPLVKGGRAEVGPDPDLVADVIEHIDRHGEPGAVLCFLPGWQDIKAVQEKLEAKQHFSSGSQMILPLHSSLSVADQQAVFQRPPAGQRKIVLATNIAETSITIDDIVHVVDTGTHKEQNYDAQTKVSCLDTVWISRSNVTQRKGRAGRCQPGQSYHLFPHKQLESMTVFPIPEILRTPLESLVMQAKIHSPNSKAVGFLSQVLDSPEQEAVRDAIRNLQNIGVLDKTETLTPLGERVSCMSCDPRLGKLLVLSAMFRCVLPMLSIAACLTRDPFHNSLQNRLLVRKTKDALSGSTFSDYLVFSRAVLGWRRLQQEGGRDERDEYLDTHTLSRPSLRFINGLISQFSENLHEAKLVSRASECQRQTSLYNEYSSKDELLKAVILAGLYPNLIQAKKGVVLKGGRFRPNDVCFRTLSGPVLLHRSSVNRGKHKLPSRWLTFFSAVKSNGNVFIRDSSAVHPLALLLLTDCDVTETVIEDRVQVSFPGSSLVRCELSSETWELLWELRTSIQTMIYRNLNDPSNAVTNSYQDGRLISLLVELLSNIDPTPFAQNPNSDSEVD</sequence>
<dbReference type="GO" id="GO:0003678">
    <property type="term" value="F:DNA helicase activity"/>
    <property type="evidence" value="ECO:0007669"/>
    <property type="project" value="TreeGrafter"/>
</dbReference>
<dbReference type="InterPro" id="IPR011709">
    <property type="entry name" value="DEAD-box_helicase_OB_fold"/>
</dbReference>
<dbReference type="GO" id="GO:1900034">
    <property type="term" value="P:regulation of cellular response to heat"/>
    <property type="evidence" value="ECO:0007669"/>
    <property type="project" value="Ensembl"/>
</dbReference>
<dbReference type="KEGG" id="bspl:114845083"/>
<dbReference type="SMART" id="SM00490">
    <property type="entry name" value="HELICc"/>
    <property type="match status" value="1"/>
</dbReference>
<feature type="region of interest" description="Disordered" evidence="17">
    <location>
        <begin position="341"/>
        <end position="369"/>
    </location>
</feature>
<evidence type="ECO:0000256" key="2">
    <source>
        <dbReference type="ARBA" id="ARBA00004496"/>
    </source>
</evidence>
<dbReference type="SMART" id="SM00847">
    <property type="entry name" value="HA2"/>
    <property type="match status" value="1"/>
</dbReference>
<keyword evidence="8" id="KW-0378">Hydrolase</keyword>
<dbReference type="EC" id="3.6.4.13" evidence="4"/>
<evidence type="ECO:0000256" key="3">
    <source>
        <dbReference type="ARBA" id="ARBA00008792"/>
    </source>
</evidence>
<dbReference type="PANTHER" id="PTHR18934">
    <property type="entry name" value="ATP-DEPENDENT RNA HELICASE"/>
    <property type="match status" value="1"/>
</dbReference>
<evidence type="ECO:0000256" key="6">
    <source>
        <dbReference type="ARBA" id="ARBA00022517"/>
    </source>
</evidence>
<keyword evidence="7" id="KW-0547">Nucleotide-binding</keyword>
<dbReference type="AlphaFoldDB" id="A0A6P7L289"/>
<dbReference type="GeneID" id="114845083"/>
<dbReference type="SUPFAM" id="SSF52540">
    <property type="entry name" value="P-loop containing nucleoside triphosphate hydrolases"/>
    <property type="match status" value="1"/>
</dbReference>
<dbReference type="CDD" id="cd18791">
    <property type="entry name" value="SF2_C_RHA"/>
    <property type="match status" value="1"/>
</dbReference>
<evidence type="ECO:0000313" key="21">
    <source>
        <dbReference type="RefSeq" id="XP_028988738.1"/>
    </source>
</evidence>
<keyword evidence="11" id="KW-0694">RNA-binding</keyword>
<keyword evidence="9 21" id="KW-0347">Helicase</keyword>
<feature type="region of interest" description="Disordered" evidence="17">
    <location>
        <begin position="144"/>
        <end position="172"/>
    </location>
</feature>
<dbReference type="InterPro" id="IPR011545">
    <property type="entry name" value="DEAD/DEAH_box_helicase_dom"/>
</dbReference>
<name>A0A6P7L289_BETSP</name>